<feature type="transmembrane region" description="Helical" evidence="8">
    <location>
        <begin position="12"/>
        <end position="32"/>
    </location>
</feature>
<dbReference type="PANTHER" id="PTHR11434:SF16">
    <property type="entry name" value="NADH-UBIQUINONE OXIDOREDUCTASE CHAIN 4L"/>
    <property type="match status" value="1"/>
</dbReference>
<comment type="catalytic activity">
    <reaction evidence="8">
        <text>a quinone + NADH + 5 H(+)(in) = a quinol + NAD(+) + 4 H(+)(out)</text>
        <dbReference type="Rhea" id="RHEA:57888"/>
        <dbReference type="ChEBI" id="CHEBI:15378"/>
        <dbReference type="ChEBI" id="CHEBI:24646"/>
        <dbReference type="ChEBI" id="CHEBI:57540"/>
        <dbReference type="ChEBI" id="CHEBI:57945"/>
        <dbReference type="ChEBI" id="CHEBI:132124"/>
    </reaction>
</comment>
<dbReference type="EC" id="7.1.1.-" evidence="8"/>
<keyword evidence="6 8" id="KW-1133">Transmembrane helix</keyword>
<keyword evidence="7 8" id="KW-0472">Membrane</keyword>
<dbReference type="NCBIfam" id="NF004320">
    <property type="entry name" value="PRK05715.1-2"/>
    <property type="match status" value="1"/>
</dbReference>
<dbReference type="InterPro" id="IPR001133">
    <property type="entry name" value="NADH_UbQ_OxRdtase_chain4L/K"/>
</dbReference>
<accession>A0A318E3D6</accession>
<dbReference type="InterPro" id="IPR039428">
    <property type="entry name" value="NUOK/Mnh_C1-like"/>
</dbReference>
<keyword evidence="11" id="KW-1185">Reference proteome</keyword>
<evidence type="ECO:0000256" key="7">
    <source>
        <dbReference type="ARBA" id="ARBA00023136"/>
    </source>
</evidence>
<reference evidence="10 11" key="1">
    <citation type="submission" date="2018-04" db="EMBL/GenBank/DDBJ databases">
        <title>Genomic Encyclopedia of Type Strains, Phase IV (KMG-IV): sequencing the most valuable type-strain genomes for metagenomic binning, comparative biology and taxonomic classification.</title>
        <authorList>
            <person name="Goeker M."/>
        </authorList>
    </citation>
    <scope>NUCLEOTIDE SEQUENCE [LARGE SCALE GENOMIC DNA]</scope>
    <source>
        <strain evidence="10 11">DSM 104150</strain>
    </source>
</reference>
<feature type="region of interest" description="Disordered" evidence="9">
    <location>
        <begin position="114"/>
        <end position="165"/>
    </location>
</feature>
<keyword evidence="3 8" id="KW-0813">Transport</keyword>
<keyword evidence="8" id="KW-1278">Translocase</keyword>
<feature type="compositionally biased region" description="Low complexity" evidence="9">
    <location>
        <begin position="139"/>
        <end position="157"/>
    </location>
</feature>
<keyword evidence="8" id="KW-0520">NAD</keyword>
<evidence type="ECO:0000256" key="2">
    <source>
        <dbReference type="ARBA" id="ARBA00010519"/>
    </source>
</evidence>
<comment type="subcellular location">
    <subcellularLocation>
        <location evidence="8">Cell membrane</location>
        <topology evidence="8">Multi-pass membrane protein</topology>
    </subcellularLocation>
    <subcellularLocation>
        <location evidence="1">Membrane</location>
        <topology evidence="1">Multi-pass membrane protein</topology>
    </subcellularLocation>
</comment>
<comment type="subunit">
    <text evidence="8">NDH-1 is composed of 14 different subunits. Subunits NuoA, H, J, K, L, M, N constitute the membrane sector of the complex.</text>
</comment>
<gene>
    <name evidence="8" type="primary">nuoK</name>
    <name evidence="10" type="ORF">C8D93_10921</name>
</gene>
<keyword evidence="4 8" id="KW-0812">Transmembrane</keyword>
<dbReference type="Pfam" id="PF00420">
    <property type="entry name" value="Oxidored_q2"/>
    <property type="match status" value="1"/>
</dbReference>
<dbReference type="GO" id="GO:0048038">
    <property type="term" value="F:quinone binding"/>
    <property type="evidence" value="ECO:0007669"/>
    <property type="project" value="UniProtKB-KW"/>
</dbReference>
<dbReference type="GO" id="GO:0050136">
    <property type="term" value="F:NADH dehydrogenase (quinone) (non-electrogenic) activity"/>
    <property type="evidence" value="ECO:0007669"/>
    <property type="project" value="UniProtKB-UniRule"/>
</dbReference>
<evidence type="ECO:0000313" key="11">
    <source>
        <dbReference type="Proteomes" id="UP000248330"/>
    </source>
</evidence>
<evidence type="ECO:0000313" key="10">
    <source>
        <dbReference type="EMBL" id="PXV65642.1"/>
    </source>
</evidence>
<proteinExistence type="inferred from homology"/>
<evidence type="ECO:0000256" key="8">
    <source>
        <dbReference type="HAMAP-Rule" id="MF_01456"/>
    </source>
</evidence>
<keyword evidence="5 8" id="KW-0874">Quinone</keyword>
<comment type="caution">
    <text evidence="10">The sequence shown here is derived from an EMBL/GenBank/DDBJ whole genome shotgun (WGS) entry which is preliminary data.</text>
</comment>
<evidence type="ECO:0000256" key="6">
    <source>
        <dbReference type="ARBA" id="ARBA00022989"/>
    </source>
</evidence>
<evidence type="ECO:0000256" key="3">
    <source>
        <dbReference type="ARBA" id="ARBA00022448"/>
    </source>
</evidence>
<dbReference type="GO" id="GO:0042773">
    <property type="term" value="P:ATP synthesis coupled electron transport"/>
    <property type="evidence" value="ECO:0007669"/>
    <property type="project" value="InterPro"/>
</dbReference>
<keyword evidence="8 10" id="KW-0830">Ubiquinone</keyword>
<evidence type="ECO:0000256" key="4">
    <source>
        <dbReference type="ARBA" id="ARBA00022692"/>
    </source>
</evidence>
<dbReference type="EMBL" id="QICN01000009">
    <property type="protein sequence ID" value="PXV65642.1"/>
    <property type="molecule type" value="Genomic_DNA"/>
</dbReference>
<dbReference type="Gene3D" id="1.10.287.3510">
    <property type="match status" value="1"/>
</dbReference>
<sequence length="165" mass="17019">MIAETAGIDIPTQAALALCATLFALGWVALLLRRGLLFVLMALEIMLNSAGLAFIVAGARWQQADGQVLYILVLTLAAAEVAVGLALAMQLARHIRTLELPALNLLGRPNPFPSPAGGRGWPERPGEGAPQARAERAAHSGAASGAALSPAPLPQAGEGIGFERS</sequence>
<feature type="transmembrane region" description="Helical" evidence="8">
    <location>
        <begin position="39"/>
        <end position="61"/>
    </location>
</feature>
<dbReference type="NCBIfam" id="NF004319">
    <property type="entry name" value="PRK05715.1-1"/>
    <property type="match status" value="1"/>
</dbReference>
<comment type="function">
    <text evidence="8">NDH-1 shuttles electrons from NADH, via FMN and iron-sulfur (Fe-S) centers, to quinones in the respiratory chain. The immediate electron acceptor for the enzyme in this species is believed to be ubiquinone. Couples the redox reaction to proton translocation (for every two electrons transferred, four hydrogen ions are translocated across the cytoplasmic membrane), and thus conserves the redox energy in a proton gradient.</text>
</comment>
<name>A0A318E3D6_9GAMM</name>
<protein>
    <recommendedName>
        <fullName evidence="8">NADH-quinone oxidoreductase subunit K</fullName>
        <ecNumber evidence="8">7.1.1.-</ecNumber>
    </recommendedName>
    <alternativeName>
        <fullName evidence="8">NADH dehydrogenase I subunit K</fullName>
    </alternativeName>
    <alternativeName>
        <fullName evidence="8">NDH-1 subunit K</fullName>
    </alternativeName>
</protein>
<comment type="similarity">
    <text evidence="2 8">Belongs to the complex I subunit 4L family.</text>
</comment>
<keyword evidence="8" id="KW-1003">Cell membrane</keyword>
<organism evidence="10 11">
    <name type="scientific">Sinimarinibacterium flocculans</name>
    <dbReference type="NCBI Taxonomy" id="985250"/>
    <lineage>
        <taxon>Bacteria</taxon>
        <taxon>Pseudomonadati</taxon>
        <taxon>Pseudomonadota</taxon>
        <taxon>Gammaproteobacteria</taxon>
        <taxon>Nevskiales</taxon>
        <taxon>Nevskiaceae</taxon>
        <taxon>Sinimarinibacterium</taxon>
    </lineage>
</organism>
<dbReference type="GO" id="GO:0005886">
    <property type="term" value="C:plasma membrane"/>
    <property type="evidence" value="ECO:0007669"/>
    <property type="project" value="UniProtKB-SubCell"/>
</dbReference>
<dbReference type="GO" id="GO:0030964">
    <property type="term" value="C:NADH dehydrogenase complex"/>
    <property type="evidence" value="ECO:0007669"/>
    <property type="project" value="TreeGrafter"/>
</dbReference>
<dbReference type="HAMAP" id="MF_01456">
    <property type="entry name" value="NDH1_NuoK"/>
    <property type="match status" value="1"/>
</dbReference>
<evidence type="ECO:0000256" key="1">
    <source>
        <dbReference type="ARBA" id="ARBA00004141"/>
    </source>
</evidence>
<dbReference type="Proteomes" id="UP000248330">
    <property type="component" value="Unassembled WGS sequence"/>
</dbReference>
<evidence type="ECO:0000256" key="9">
    <source>
        <dbReference type="SAM" id="MobiDB-lite"/>
    </source>
</evidence>
<evidence type="ECO:0000256" key="5">
    <source>
        <dbReference type="ARBA" id="ARBA00022719"/>
    </source>
</evidence>
<dbReference type="AlphaFoldDB" id="A0A318E3D6"/>
<dbReference type="PANTHER" id="PTHR11434">
    <property type="entry name" value="NADH-UBIQUINONE OXIDOREDUCTASE SUBUNIT ND4L"/>
    <property type="match status" value="1"/>
</dbReference>
<feature type="transmembrane region" description="Helical" evidence="8">
    <location>
        <begin position="67"/>
        <end position="88"/>
    </location>
</feature>